<name>A0A2T4BCW6_9HYPO</name>
<feature type="compositionally biased region" description="Basic and acidic residues" evidence="1">
    <location>
        <begin position="330"/>
        <end position="340"/>
    </location>
</feature>
<feature type="compositionally biased region" description="Basic and acidic residues" evidence="1">
    <location>
        <begin position="516"/>
        <end position="531"/>
    </location>
</feature>
<dbReference type="Proteomes" id="UP000241546">
    <property type="component" value="Unassembled WGS sequence"/>
</dbReference>
<reference evidence="3" key="1">
    <citation type="submission" date="2016-07" db="EMBL/GenBank/DDBJ databases">
        <title>Multiple horizontal gene transfer events from other fungi enriched the ability of initially mycotrophic Trichoderma (Ascomycota) to feed on dead plant biomass.</title>
        <authorList>
            <consortium name="DOE Joint Genome Institute"/>
            <person name="Atanasova L."/>
            <person name="Chenthamara K."/>
            <person name="Zhang J."/>
            <person name="Grujic M."/>
            <person name="Henrissat B."/>
            <person name="Kuo A."/>
            <person name="Aerts A."/>
            <person name="Salamov A."/>
            <person name="Lipzen A."/>
            <person name="Labutti K."/>
            <person name="Barry K."/>
            <person name="Miao Y."/>
            <person name="Rahimi M.J."/>
            <person name="Shen Q."/>
            <person name="Grigoriev I.V."/>
            <person name="Kubicek C.P."/>
            <person name="Druzhinina I.S."/>
        </authorList>
    </citation>
    <scope>NUCLEOTIDE SEQUENCE [LARGE SCALE GENOMIC DNA]</scope>
    <source>
        <strain evidence="3">TUCIM 6016</strain>
    </source>
</reference>
<feature type="compositionally biased region" description="Acidic residues" evidence="1">
    <location>
        <begin position="430"/>
        <end position="447"/>
    </location>
</feature>
<feature type="region of interest" description="Disordered" evidence="1">
    <location>
        <begin position="78"/>
        <end position="760"/>
    </location>
</feature>
<organism evidence="2 3">
    <name type="scientific">Trichoderma citrinoviride</name>
    <dbReference type="NCBI Taxonomy" id="58853"/>
    <lineage>
        <taxon>Eukaryota</taxon>
        <taxon>Fungi</taxon>
        <taxon>Dikarya</taxon>
        <taxon>Ascomycota</taxon>
        <taxon>Pezizomycotina</taxon>
        <taxon>Sordariomycetes</taxon>
        <taxon>Hypocreomycetidae</taxon>
        <taxon>Hypocreales</taxon>
        <taxon>Hypocreaceae</taxon>
        <taxon>Trichoderma</taxon>
    </lineage>
</organism>
<dbReference type="AlphaFoldDB" id="A0A2T4BCW6"/>
<feature type="region of interest" description="Disordered" evidence="1">
    <location>
        <begin position="1"/>
        <end position="63"/>
    </location>
</feature>
<evidence type="ECO:0000256" key="1">
    <source>
        <dbReference type="SAM" id="MobiDB-lite"/>
    </source>
</evidence>
<feature type="compositionally biased region" description="Basic and acidic residues" evidence="1">
    <location>
        <begin position="51"/>
        <end position="62"/>
    </location>
</feature>
<feature type="compositionally biased region" description="Basic and acidic residues" evidence="1">
    <location>
        <begin position="691"/>
        <end position="724"/>
    </location>
</feature>
<dbReference type="EMBL" id="KZ680212">
    <property type="protein sequence ID" value="PTB67118.1"/>
    <property type="molecule type" value="Genomic_DNA"/>
</dbReference>
<feature type="compositionally biased region" description="Basic and acidic residues" evidence="1">
    <location>
        <begin position="11"/>
        <end position="44"/>
    </location>
</feature>
<feature type="region of interest" description="Disordered" evidence="1">
    <location>
        <begin position="788"/>
        <end position="1044"/>
    </location>
</feature>
<feature type="compositionally biased region" description="Basic residues" evidence="1">
    <location>
        <begin position="580"/>
        <end position="589"/>
    </location>
</feature>
<feature type="compositionally biased region" description="Low complexity" evidence="1">
    <location>
        <begin position="886"/>
        <end position="901"/>
    </location>
</feature>
<feature type="compositionally biased region" description="Polar residues" evidence="1">
    <location>
        <begin position="749"/>
        <end position="760"/>
    </location>
</feature>
<feature type="non-terminal residue" evidence="2">
    <location>
        <position position="1044"/>
    </location>
</feature>
<feature type="compositionally biased region" description="Acidic residues" evidence="1">
    <location>
        <begin position="561"/>
        <end position="571"/>
    </location>
</feature>
<feature type="compositionally biased region" description="Basic and acidic residues" evidence="1">
    <location>
        <begin position="947"/>
        <end position="959"/>
    </location>
</feature>
<feature type="compositionally biased region" description="Basic and acidic residues" evidence="1">
    <location>
        <begin position="180"/>
        <end position="206"/>
    </location>
</feature>
<feature type="compositionally biased region" description="Basic and acidic residues" evidence="1">
    <location>
        <begin position="275"/>
        <end position="292"/>
    </location>
</feature>
<dbReference type="GeneID" id="36598513"/>
<evidence type="ECO:0000313" key="3">
    <source>
        <dbReference type="Proteomes" id="UP000241546"/>
    </source>
</evidence>
<feature type="compositionally biased region" description="Basic and acidic residues" evidence="1">
    <location>
        <begin position="670"/>
        <end position="683"/>
    </location>
</feature>
<proteinExistence type="predicted"/>
<sequence length="1044" mass="115500">MSIRPPNADIRLSRKDSHELEKAAEERQRGVDTGSRGRDPRAGYEYEQEEREARSILDEAKHSTIPVAAVAIASAIAVEEERSRERRRREYSEDGSRDRSRPEKDAVQEDADRYYRESVIARKIASDDIRSRSKSPEESVVDKWEKPSAEESFAIVSPPSMEDREHDDDENPYAPPNADVKVDNEIYPHQTDASRFRTRDSSRERPLLNIVRPTPVPSPDPTSGAGEALKQPAEVPATRELENDLVDSSEDESGHQEEAAHSSPSGKSVSWGENSTKRFVVESPEARSRAESPNEPAEAEDKPRPRLSKISQWGKIAAMMTAGTAEPTTELDRHTAKRSGDLPADDDVDGAPPVPGPKPVSSEPEQMPGAYADDLEFAATVAAGLKESGFDPNIVIDDPAFRRRDSRPGTNEDTVMGHVPQVDVARSREQEDEEELSLTDTEDEEDEKPQKQEKQEKLDKLERYLQMRRSGEIKPPSPPQEEPVVEPPTTQDRPVTPPPRGNERRNILENLLQKRQSGEIRPPREVLEAVESRNSQPVPETQDEDEARHDSDAELPPAEALEPEALADDSASDVAPADRPKKKTKKKRRDRLDEASTISSRLDDDHSKLSIPGDEGTEISRISVPGDEATVFSVEDWEDWDSSPRSTRKSLVASELSTSSRRSARGKRRSATERDIRQSRGDEPPPYPGGDSHDERSARRESRDDERKPRNREARHYQDNDNSEKPVPSRKRKDSSGKKSNFFSGIFKSGNNKNDNSTINEKGESFFEQAGTLGAGAGLASIAAAAAKALTRSNAADVSSDPENISRDLPGSSREDEEDHYPVIAPRAIAIDPQYGDLLPLPPSLPGTPVEASFDELPGLPDSRPGTPVEDRSRKFEKSHRRQRSNQENNLSNSRNRSHSNTAVPLALLRGIGSRPSSPVSYKTSRTPSRPTSWDSTKEFMPLMLLEHARRGSNERSPKGGDLPPLPPSEATSEAEGGAVSDKEEHNGGKLLPVLRPEDFRSPLPPNDGFNLADRSLRLQTQIPGMDNAVTDEESSGSTPKADV</sequence>
<accession>A0A2T4BCW6</accession>
<evidence type="ECO:0000313" key="2">
    <source>
        <dbReference type="EMBL" id="PTB67118.1"/>
    </source>
</evidence>
<keyword evidence="3" id="KW-1185">Reference proteome</keyword>
<feature type="compositionally biased region" description="Basic and acidic residues" evidence="1">
    <location>
        <begin position="448"/>
        <end position="472"/>
    </location>
</feature>
<feature type="compositionally biased region" description="Polar residues" evidence="1">
    <location>
        <begin position="915"/>
        <end position="935"/>
    </location>
</feature>
<feature type="compositionally biased region" description="Polar residues" evidence="1">
    <location>
        <begin position="262"/>
        <end position="274"/>
    </location>
</feature>
<dbReference type="OrthoDB" id="5365701at2759"/>
<dbReference type="RefSeq" id="XP_024750438.1">
    <property type="nucleotide sequence ID" value="XM_024890395.1"/>
</dbReference>
<protein>
    <submittedName>
        <fullName evidence="2">Uncharacterized protein</fullName>
    </submittedName>
</protein>
<feature type="compositionally biased region" description="Basic and acidic residues" evidence="1">
    <location>
        <begin position="79"/>
        <end position="149"/>
    </location>
</feature>
<gene>
    <name evidence="2" type="ORF">BBK36DRAFT_1117764</name>
</gene>